<keyword evidence="14" id="KW-0206">Cytoskeleton</keyword>
<feature type="region of interest" description="Disordered" evidence="19">
    <location>
        <begin position="1044"/>
        <end position="1063"/>
    </location>
</feature>
<name>A0A7R9KI15_9ACAR</name>
<dbReference type="Proteomes" id="UP000759131">
    <property type="component" value="Unassembled WGS sequence"/>
</dbReference>
<evidence type="ECO:0000256" key="13">
    <source>
        <dbReference type="ARBA" id="ARBA00023175"/>
    </source>
</evidence>
<evidence type="ECO:0000256" key="12">
    <source>
        <dbReference type="ARBA" id="ARBA00023054"/>
    </source>
</evidence>
<evidence type="ECO:0000313" key="22">
    <source>
        <dbReference type="Proteomes" id="UP000759131"/>
    </source>
</evidence>
<gene>
    <name evidence="21" type="ORF">OSB1V03_LOCUS2581</name>
</gene>
<dbReference type="PANTHER" id="PTHR47969">
    <property type="entry name" value="CHROMOSOME-ASSOCIATED KINESIN KIF4A-RELATED"/>
    <property type="match status" value="1"/>
</dbReference>
<feature type="repeat" description="WD" evidence="16">
    <location>
        <begin position="1414"/>
        <end position="1455"/>
    </location>
</feature>
<dbReference type="PROSITE" id="PS50294">
    <property type="entry name" value="WD_REPEATS_REGION"/>
    <property type="match status" value="2"/>
</dbReference>
<dbReference type="GO" id="GO:0005524">
    <property type="term" value="F:ATP binding"/>
    <property type="evidence" value="ECO:0007669"/>
    <property type="project" value="UniProtKB-UniRule"/>
</dbReference>
<feature type="repeat" description="WD" evidence="16">
    <location>
        <begin position="1456"/>
        <end position="1495"/>
    </location>
</feature>
<dbReference type="PROSITE" id="PS50082">
    <property type="entry name" value="WD_REPEATS_2"/>
    <property type="match status" value="4"/>
</dbReference>
<dbReference type="Pfam" id="PF00400">
    <property type="entry name" value="WD40"/>
    <property type="match status" value="4"/>
</dbReference>
<dbReference type="PANTHER" id="PTHR47969:SF28">
    <property type="entry name" value="KINESIN-LIKE PROTEIN KIF21B"/>
    <property type="match status" value="1"/>
</dbReference>
<dbReference type="FunFam" id="3.40.850.10:FF:000011">
    <property type="entry name" value="Kinesin family member 21A"/>
    <property type="match status" value="1"/>
</dbReference>
<dbReference type="GO" id="GO:0007018">
    <property type="term" value="P:microtubule-based movement"/>
    <property type="evidence" value="ECO:0007669"/>
    <property type="project" value="InterPro"/>
</dbReference>
<feature type="region of interest" description="Disordered" evidence="19">
    <location>
        <begin position="810"/>
        <end position="837"/>
    </location>
</feature>
<organism evidence="21">
    <name type="scientific">Medioppia subpectinata</name>
    <dbReference type="NCBI Taxonomy" id="1979941"/>
    <lineage>
        <taxon>Eukaryota</taxon>
        <taxon>Metazoa</taxon>
        <taxon>Ecdysozoa</taxon>
        <taxon>Arthropoda</taxon>
        <taxon>Chelicerata</taxon>
        <taxon>Arachnida</taxon>
        <taxon>Acari</taxon>
        <taxon>Acariformes</taxon>
        <taxon>Sarcoptiformes</taxon>
        <taxon>Oribatida</taxon>
        <taxon>Brachypylina</taxon>
        <taxon>Oppioidea</taxon>
        <taxon>Oppiidae</taxon>
        <taxon>Medioppia</taxon>
    </lineage>
</organism>
<sequence>MEMENNVRVAIRIRPQLPKEVIDMCKTCTRVTPTEPQVWLGADKAFTYDHVFDYNSKQEFIYEDCVKKLINGCFEGYNATVLAYGQTGSGKTYSMGTGFDVGSTSEEKGIIPRAVEHLFNGINERQREARERREPIPEFKVNAQFLELYNEDIIDLLSDERSKHSQIKIHEDSSGGIYINGVNTKSVQTVEDTLQCLKMGALSRTTASTQMNAQSSRSHAIFTLHVKQHRVTPIDQTFGEELNEQMNTDLGPQEFETLTAKFHFVDLAGSERLKRTGATGERAREGISINSGLLALGNVISALGDKAKRATHVPYRDSKLTRLLQDSLGGNSMTLMIACISPSDRDFMETLNTLRYANRAKNIKNKVTANQDKSSQTITALRREIQDLQLELQEYKQGKRLIDSDGIEKVNDMFHENNMLLNELSNLRTRIKALQETNERLTAANTELLVERETGNWISSGTGDRADISSLVKGYMKEIQDLRTKLIEMEEMCSLLRKQNHRSGHRMSMSPFHGGASVAMTGHYDVGYNDEQTTNEVLIEAKKDIEKMKKLTKIRKRSLQKDSIPDTNGNDIEINGSSNSLNDENEEQDENNTESDDAEDSDDSDDDQQIAQNAINVAEKELYELSSEISLKEKLIIELEKNQKKMSQMRQQYEDKLLQLQNKICETESERDNVLSKLNSVGTQGDDKAKKVKDEYQKKLNNLQTEVKKLQAAKREHSQAMRNQNANESQMRQLRNEVMEMKKQKVKIMAKMKEESQKHREAEIRNNKKISLLSKQDRQKAIKIKSHEVEISRYKNLLKRKDDECNALKKRSKPMSDRVAGRIPNGNRKARGGPALPFSPVAAKMKWQRLETDINKIVLSKQNVTIQEKSMERYLQQRQQLSRSLDRMNRKHESAIRTGKSENEIRVIVEEIESIEANLNFLNANIDELQASIVQLSDTENDVTEKIGYLNAEEIKYLFNKVLAMAVNNSLMATQREEEMKEIEMKYKQVADSSLIQEQLLNHVLDTTFLECPEENNKVEKPDIPEPNPIPFDFEHHFAIPAIPQSTRTSTPSKEKARRTTRTPQELLFDMTVDHKNNCNNDVMTQSLIAPNIITEESDLQRVPSAPSLKDLSSDTTPPVSPSVQRRNRETAGNVFSRLTNGSITNNPLNIDRAGNIVPFTGRSDKSSPLVCTHTAEGHTRPVLSVVATNDVLFSGSKDGSLKIWDLQTGQEIQSINDHPDSVQVVRYNEYNRLAFSASKSFIKVWDPRDSPARCIKTLNSSGLVSQNVPTNMNTAKAELAPGEAPILDVQLSTYGTTLFSTCSRIVRVWDLRMFHCIGKLNTGHKADIMCLAVEEAGVDNNLVITGSKDHYIKVFEMIEGAGGIHNPKMSLKPPHYDGIEALKISGDYLFSGSRDACIKKWDLQSQRLVQSLNNCHKDWVLSLNTMPNSNTLLSGCRSGQMKVWSTENCQLIGDIKAHSGAINSIDTNSSLVFTASSDNTINLWRWRSAESSPDYSDCLNE</sequence>
<dbReference type="CDD" id="cd22248">
    <property type="entry name" value="Rcc_KIF21"/>
    <property type="match status" value="1"/>
</dbReference>
<feature type="coiled-coil region" evidence="18">
    <location>
        <begin position="632"/>
        <end position="751"/>
    </location>
</feature>
<dbReference type="GO" id="GO:0030425">
    <property type="term" value="C:dendrite"/>
    <property type="evidence" value="ECO:0007669"/>
    <property type="project" value="UniProtKB-SubCell"/>
</dbReference>
<dbReference type="Pfam" id="PF25764">
    <property type="entry name" value="KIF21A_4th"/>
    <property type="match status" value="1"/>
</dbReference>
<proteinExistence type="inferred from homology"/>
<feature type="compositionally biased region" description="Low complexity" evidence="19">
    <location>
        <begin position="1114"/>
        <end position="1124"/>
    </location>
</feature>
<evidence type="ECO:0000256" key="18">
    <source>
        <dbReference type="SAM" id="Coils"/>
    </source>
</evidence>
<evidence type="ECO:0000256" key="19">
    <source>
        <dbReference type="SAM" id="MobiDB-lite"/>
    </source>
</evidence>
<dbReference type="GO" id="GO:0007052">
    <property type="term" value="P:mitotic spindle organization"/>
    <property type="evidence" value="ECO:0007669"/>
    <property type="project" value="TreeGrafter"/>
</dbReference>
<feature type="domain" description="Kinesin motor" evidence="20">
    <location>
        <begin position="6"/>
        <end position="363"/>
    </location>
</feature>
<keyword evidence="15" id="KW-0966">Cell projection</keyword>
<feature type="compositionally biased region" description="Acidic residues" evidence="19">
    <location>
        <begin position="583"/>
        <end position="607"/>
    </location>
</feature>
<dbReference type="CDD" id="cd00200">
    <property type="entry name" value="WD40"/>
    <property type="match status" value="1"/>
</dbReference>
<evidence type="ECO:0000256" key="7">
    <source>
        <dbReference type="ARBA" id="ARBA00022574"/>
    </source>
</evidence>
<dbReference type="Pfam" id="PF23204">
    <property type="entry name" value="KIF21A_2nd"/>
    <property type="match status" value="1"/>
</dbReference>
<dbReference type="CDD" id="cd01372">
    <property type="entry name" value="KISc_KIF4"/>
    <property type="match status" value="1"/>
</dbReference>
<dbReference type="EMBL" id="OC855506">
    <property type="protein sequence ID" value="CAD7622113.1"/>
    <property type="molecule type" value="Genomic_DNA"/>
</dbReference>
<dbReference type="SUPFAM" id="SSF50978">
    <property type="entry name" value="WD40 repeat-like"/>
    <property type="match status" value="1"/>
</dbReference>
<evidence type="ECO:0000256" key="2">
    <source>
        <dbReference type="ARBA" id="ARBA00004279"/>
    </source>
</evidence>
<dbReference type="OrthoDB" id="3176171at2759"/>
<dbReference type="InterPro" id="IPR036322">
    <property type="entry name" value="WD40_repeat_dom_sf"/>
</dbReference>
<dbReference type="GO" id="GO:0030426">
    <property type="term" value="C:growth cone"/>
    <property type="evidence" value="ECO:0007669"/>
    <property type="project" value="UniProtKB-SubCell"/>
</dbReference>
<keyword evidence="8" id="KW-0493">Microtubule</keyword>
<comment type="similarity">
    <text evidence="17">Belongs to the TRAFAC class myosin-kinesin ATPase superfamily. Kinesin family.</text>
</comment>
<keyword evidence="22" id="KW-1185">Reference proteome</keyword>
<evidence type="ECO:0000256" key="4">
    <source>
        <dbReference type="ARBA" id="ARBA00004624"/>
    </source>
</evidence>
<dbReference type="InterPro" id="IPR019775">
    <property type="entry name" value="WD40_repeat_CS"/>
</dbReference>
<dbReference type="PROSITE" id="PS00678">
    <property type="entry name" value="WD_REPEATS_1"/>
    <property type="match status" value="1"/>
</dbReference>
<dbReference type="GO" id="GO:0005874">
    <property type="term" value="C:microtubule"/>
    <property type="evidence" value="ECO:0007669"/>
    <property type="project" value="UniProtKB-KW"/>
</dbReference>
<dbReference type="InterPro" id="IPR015943">
    <property type="entry name" value="WD40/YVTN_repeat-like_dom_sf"/>
</dbReference>
<dbReference type="InterPro" id="IPR019821">
    <property type="entry name" value="Kinesin_motor_CS"/>
</dbReference>
<feature type="coiled-coil region" evidence="18">
    <location>
        <begin position="371"/>
        <end position="499"/>
    </location>
</feature>
<evidence type="ECO:0000256" key="9">
    <source>
        <dbReference type="ARBA" id="ARBA00022737"/>
    </source>
</evidence>
<evidence type="ECO:0000256" key="6">
    <source>
        <dbReference type="ARBA" id="ARBA00022553"/>
    </source>
</evidence>
<dbReference type="InterPro" id="IPR056533">
    <property type="entry name" value="KIF21A/B_hel_1"/>
</dbReference>
<dbReference type="InterPro" id="IPR027417">
    <property type="entry name" value="P-loop_NTPase"/>
</dbReference>
<dbReference type="SMART" id="SM00320">
    <property type="entry name" value="WD40"/>
    <property type="match status" value="7"/>
</dbReference>
<dbReference type="PRINTS" id="PR00380">
    <property type="entry name" value="KINESINHEAVY"/>
</dbReference>
<dbReference type="SUPFAM" id="SSF52540">
    <property type="entry name" value="P-loop containing nucleoside triphosphate hydrolases"/>
    <property type="match status" value="1"/>
</dbReference>
<accession>A0A7R9KI15</accession>
<evidence type="ECO:0000256" key="5">
    <source>
        <dbReference type="ARBA" id="ARBA00022490"/>
    </source>
</evidence>
<dbReference type="InterPro" id="IPR056532">
    <property type="entry name" value="KIF21A/B_hel_2"/>
</dbReference>
<feature type="coiled-coil region" evidence="18">
    <location>
        <begin position="871"/>
        <end position="946"/>
    </location>
</feature>
<dbReference type="PROSITE" id="PS00411">
    <property type="entry name" value="KINESIN_MOTOR_1"/>
    <property type="match status" value="1"/>
</dbReference>
<feature type="repeat" description="WD" evidence="16">
    <location>
        <begin position="1373"/>
        <end position="1412"/>
    </location>
</feature>
<keyword evidence="10 17" id="KW-0547">Nucleotide-binding</keyword>
<keyword evidence="13 17" id="KW-0505">Motor protein</keyword>
<dbReference type="Pfam" id="PF00225">
    <property type="entry name" value="Kinesin"/>
    <property type="match status" value="1"/>
</dbReference>
<keyword evidence="11 17" id="KW-0067">ATP-binding</keyword>
<evidence type="ECO:0000256" key="3">
    <source>
        <dbReference type="ARBA" id="ARBA00004489"/>
    </source>
</evidence>
<dbReference type="GO" id="GO:0005875">
    <property type="term" value="C:microtubule associated complex"/>
    <property type="evidence" value="ECO:0007669"/>
    <property type="project" value="TreeGrafter"/>
</dbReference>
<feature type="region of interest" description="Disordered" evidence="19">
    <location>
        <begin position="554"/>
        <end position="607"/>
    </location>
</feature>
<dbReference type="GO" id="GO:0008017">
    <property type="term" value="F:microtubule binding"/>
    <property type="evidence" value="ECO:0007669"/>
    <property type="project" value="InterPro"/>
</dbReference>
<evidence type="ECO:0000256" key="16">
    <source>
        <dbReference type="PROSITE-ProRule" id="PRU00221"/>
    </source>
</evidence>
<feature type="region of interest" description="Disordered" evidence="19">
    <location>
        <begin position="1099"/>
        <end position="1152"/>
    </location>
</feature>
<keyword evidence="9" id="KW-0677">Repeat</keyword>
<dbReference type="GO" id="GO:0051231">
    <property type="term" value="P:spindle elongation"/>
    <property type="evidence" value="ECO:0007669"/>
    <property type="project" value="TreeGrafter"/>
</dbReference>
<dbReference type="Gene3D" id="3.40.850.10">
    <property type="entry name" value="Kinesin motor domain"/>
    <property type="match status" value="1"/>
</dbReference>
<dbReference type="InterPro" id="IPR027640">
    <property type="entry name" value="Kinesin-like_fam"/>
</dbReference>
<dbReference type="InterPro" id="IPR036961">
    <property type="entry name" value="Kinesin_motor_dom_sf"/>
</dbReference>
<feature type="repeat" description="WD" evidence="16">
    <location>
        <begin position="1176"/>
        <end position="1215"/>
    </location>
</feature>
<dbReference type="InterPro" id="IPR001680">
    <property type="entry name" value="WD40_rpt"/>
</dbReference>
<dbReference type="SMART" id="SM00129">
    <property type="entry name" value="KISc"/>
    <property type="match status" value="1"/>
</dbReference>
<evidence type="ECO:0000256" key="8">
    <source>
        <dbReference type="ARBA" id="ARBA00022701"/>
    </source>
</evidence>
<protein>
    <recommendedName>
        <fullName evidence="20">Kinesin motor domain-containing protein</fullName>
    </recommendedName>
</protein>
<evidence type="ECO:0000259" key="20">
    <source>
        <dbReference type="PROSITE" id="PS50067"/>
    </source>
</evidence>
<comment type="subcellular location">
    <subcellularLocation>
        <location evidence="3">Cell projection</location>
        <location evidence="3">Axon</location>
    </subcellularLocation>
    <subcellularLocation>
        <location evidence="2">Cell projection</location>
        <location evidence="2">Dendrite</location>
    </subcellularLocation>
    <subcellularLocation>
        <location evidence="4">Cell projection</location>
        <location evidence="4">Growth cone</location>
    </subcellularLocation>
    <subcellularLocation>
        <location evidence="1">Cytoplasm</location>
        <location evidence="1">Cytoskeleton</location>
    </subcellularLocation>
</comment>
<dbReference type="InterPro" id="IPR001752">
    <property type="entry name" value="Kinesin_motor_dom"/>
</dbReference>
<dbReference type="Pfam" id="PF23203">
    <property type="entry name" value="KIF21A"/>
    <property type="match status" value="1"/>
</dbReference>
<dbReference type="EMBL" id="CAJPIZ010000931">
    <property type="protein sequence ID" value="CAG2102543.1"/>
    <property type="molecule type" value="Genomic_DNA"/>
</dbReference>
<reference evidence="21" key="1">
    <citation type="submission" date="2020-11" db="EMBL/GenBank/DDBJ databases">
        <authorList>
            <person name="Tran Van P."/>
        </authorList>
    </citation>
    <scope>NUCLEOTIDE SEQUENCE</scope>
</reference>
<feature type="compositionally biased region" description="Polar residues" evidence="19">
    <location>
        <begin position="1137"/>
        <end position="1149"/>
    </location>
</feature>
<evidence type="ECO:0000256" key="11">
    <source>
        <dbReference type="ARBA" id="ARBA00022840"/>
    </source>
</evidence>
<keyword evidence="12 18" id="KW-0175">Coiled coil</keyword>
<keyword evidence="6" id="KW-0597">Phosphoprotein</keyword>
<feature type="binding site" evidence="17">
    <location>
        <begin position="85"/>
        <end position="92"/>
    </location>
    <ligand>
        <name>ATP</name>
        <dbReference type="ChEBI" id="CHEBI:30616"/>
    </ligand>
</feature>
<dbReference type="Gene3D" id="2.130.10.10">
    <property type="entry name" value="YVTN repeat-like/Quinoprotein amine dehydrogenase"/>
    <property type="match status" value="2"/>
</dbReference>
<keyword evidence="5" id="KW-0963">Cytoplasm</keyword>
<evidence type="ECO:0000313" key="21">
    <source>
        <dbReference type="EMBL" id="CAD7622113.1"/>
    </source>
</evidence>
<dbReference type="PROSITE" id="PS50067">
    <property type="entry name" value="KINESIN_MOTOR_2"/>
    <property type="match status" value="1"/>
</dbReference>
<evidence type="ECO:0000256" key="17">
    <source>
        <dbReference type="PROSITE-ProRule" id="PRU00283"/>
    </source>
</evidence>
<dbReference type="GO" id="GO:0003777">
    <property type="term" value="F:microtubule motor activity"/>
    <property type="evidence" value="ECO:0007669"/>
    <property type="project" value="InterPro"/>
</dbReference>
<evidence type="ECO:0000256" key="10">
    <source>
        <dbReference type="ARBA" id="ARBA00022741"/>
    </source>
</evidence>
<evidence type="ECO:0000256" key="14">
    <source>
        <dbReference type="ARBA" id="ARBA00023212"/>
    </source>
</evidence>
<evidence type="ECO:0000256" key="15">
    <source>
        <dbReference type="ARBA" id="ARBA00023273"/>
    </source>
</evidence>
<keyword evidence="7 16" id="KW-0853">WD repeat</keyword>
<evidence type="ECO:0000256" key="1">
    <source>
        <dbReference type="ARBA" id="ARBA00004245"/>
    </source>
</evidence>